<feature type="compositionally biased region" description="Polar residues" evidence="1">
    <location>
        <begin position="233"/>
        <end position="242"/>
    </location>
</feature>
<feature type="region of interest" description="Disordered" evidence="1">
    <location>
        <begin position="219"/>
        <end position="242"/>
    </location>
</feature>
<dbReference type="Proteomes" id="UP001634394">
    <property type="component" value="Unassembled WGS sequence"/>
</dbReference>
<evidence type="ECO:0000313" key="4">
    <source>
        <dbReference type="Proteomes" id="UP001634394"/>
    </source>
</evidence>
<reference evidence="3 4" key="1">
    <citation type="submission" date="2024-11" db="EMBL/GenBank/DDBJ databases">
        <title>Chromosome-level genome assembly of the freshwater bivalve Anodonta woodiana.</title>
        <authorList>
            <person name="Chen X."/>
        </authorList>
    </citation>
    <scope>NUCLEOTIDE SEQUENCE [LARGE SCALE GENOMIC DNA]</scope>
    <source>
        <strain evidence="3">MN2024</strain>
        <tissue evidence="3">Gills</tissue>
    </source>
</reference>
<dbReference type="AlphaFoldDB" id="A0ABD3THJ7"/>
<accession>A0ABD3THJ7</accession>
<feature type="transmembrane region" description="Helical" evidence="2">
    <location>
        <begin position="139"/>
        <end position="162"/>
    </location>
</feature>
<organism evidence="3 4">
    <name type="scientific">Sinanodonta woodiana</name>
    <name type="common">Chinese pond mussel</name>
    <name type="synonym">Anodonta woodiana</name>
    <dbReference type="NCBI Taxonomy" id="1069815"/>
    <lineage>
        <taxon>Eukaryota</taxon>
        <taxon>Metazoa</taxon>
        <taxon>Spiralia</taxon>
        <taxon>Lophotrochozoa</taxon>
        <taxon>Mollusca</taxon>
        <taxon>Bivalvia</taxon>
        <taxon>Autobranchia</taxon>
        <taxon>Heteroconchia</taxon>
        <taxon>Palaeoheterodonta</taxon>
        <taxon>Unionida</taxon>
        <taxon>Unionoidea</taxon>
        <taxon>Unionidae</taxon>
        <taxon>Unioninae</taxon>
        <taxon>Sinanodonta</taxon>
    </lineage>
</organism>
<protein>
    <recommendedName>
        <fullName evidence="5">SEA domain-containing protein</fullName>
    </recommendedName>
</protein>
<evidence type="ECO:0000256" key="2">
    <source>
        <dbReference type="SAM" id="Phobius"/>
    </source>
</evidence>
<feature type="non-terminal residue" evidence="3">
    <location>
        <position position="275"/>
    </location>
</feature>
<keyword evidence="4" id="KW-1185">Reference proteome</keyword>
<evidence type="ECO:0000256" key="1">
    <source>
        <dbReference type="SAM" id="MobiDB-lite"/>
    </source>
</evidence>
<keyword evidence="2" id="KW-1133">Transmembrane helix</keyword>
<sequence length="275" mass="31179">MSKTNLSVYETYSTYITSVNTSLTKYFQKYLGEEFVSVEIQQLSIDSLKVKYLLVTHDSVAAKSSIAKYVLQAYNETFLINGKNTTILAIESNGQNISKSMEQCEVHAIFNQPCQPDYNCSVGVNDTVCRPRTKDNFDLVIGLGVGIPLSILLVLIIIFLVIHFRRRAAKQNSSDGSSFFERYRDSAHGYLPPEMLPNIWSGQVHSGTFCPSYQWDSESATSSDSFRHDRRTSMTPSYRSTFGNSHQEAVEGYGRHQISNSTWHMNFENMNPNER</sequence>
<evidence type="ECO:0000313" key="3">
    <source>
        <dbReference type="EMBL" id="KAL3836507.1"/>
    </source>
</evidence>
<keyword evidence="2" id="KW-0472">Membrane</keyword>
<comment type="caution">
    <text evidence="3">The sequence shown here is derived from an EMBL/GenBank/DDBJ whole genome shotgun (WGS) entry which is preliminary data.</text>
</comment>
<name>A0ABD3THJ7_SINWO</name>
<evidence type="ECO:0008006" key="5">
    <source>
        <dbReference type="Google" id="ProtNLM"/>
    </source>
</evidence>
<keyword evidence="2" id="KW-0812">Transmembrane</keyword>
<gene>
    <name evidence="3" type="ORF">ACJMK2_021933</name>
</gene>
<dbReference type="EMBL" id="JBJQND010000018">
    <property type="protein sequence ID" value="KAL3836507.1"/>
    <property type="molecule type" value="Genomic_DNA"/>
</dbReference>
<proteinExistence type="predicted"/>